<keyword evidence="1" id="KW-1133">Transmembrane helix</keyword>
<feature type="transmembrane region" description="Helical" evidence="1">
    <location>
        <begin position="115"/>
        <end position="135"/>
    </location>
</feature>
<protein>
    <submittedName>
        <fullName evidence="2">Uncharacterized protein</fullName>
    </submittedName>
</protein>
<evidence type="ECO:0000313" key="3">
    <source>
        <dbReference type="Proteomes" id="UP000032180"/>
    </source>
</evidence>
<dbReference type="HOGENOM" id="CLU_757308_0_0_1"/>
<feature type="transmembrane region" description="Helical" evidence="1">
    <location>
        <begin position="147"/>
        <end position="166"/>
    </location>
</feature>
<proteinExistence type="predicted"/>
<keyword evidence="1" id="KW-0812">Transmembrane</keyword>
<dbReference type="EnsemblPlants" id="LPERR08G00480.1">
    <property type="protein sequence ID" value="LPERR08G00480.1"/>
    <property type="gene ID" value="LPERR08G00480"/>
</dbReference>
<keyword evidence="3" id="KW-1185">Reference proteome</keyword>
<feature type="transmembrane region" description="Helical" evidence="1">
    <location>
        <begin position="44"/>
        <end position="67"/>
    </location>
</feature>
<dbReference type="AlphaFoldDB" id="A0A0D9X3H3"/>
<keyword evidence="1" id="KW-0472">Membrane</keyword>
<evidence type="ECO:0000313" key="2">
    <source>
        <dbReference type="EnsemblPlants" id="LPERR08G00480.1"/>
    </source>
</evidence>
<reference evidence="2" key="3">
    <citation type="submission" date="2015-04" db="UniProtKB">
        <authorList>
            <consortium name="EnsemblPlants"/>
        </authorList>
    </citation>
    <scope>IDENTIFICATION</scope>
</reference>
<feature type="transmembrane region" description="Helical" evidence="1">
    <location>
        <begin position="79"/>
        <end position="103"/>
    </location>
</feature>
<reference evidence="2 3" key="1">
    <citation type="submission" date="2012-08" db="EMBL/GenBank/DDBJ databases">
        <title>Oryza genome evolution.</title>
        <authorList>
            <person name="Wing R.A."/>
        </authorList>
    </citation>
    <scope>NUCLEOTIDE SEQUENCE</scope>
</reference>
<dbReference type="Proteomes" id="UP000032180">
    <property type="component" value="Chromosome 8"/>
</dbReference>
<sequence length="366" mass="38694">MGSFVSVATAARPVPRELAIPGFVPYDPQETTPGSDHTLLFENVLFPVAAVAPVLLATWPVFIYLLSGNLGQTVRFFRLPLTGFVVGIIVVSSVTYLFIALRWPQVLPVGWEKELGIAGLASITVCHIWQMWDVIHLDRRILERVVVAINLLVPLILNFGICYWAWLLSPTLVFFVWAQSLLNTFFYFVEFALFIMRICEGYGAGAAAMDLPPPPPPPPAIDVNIHGNILHFLGPAAAAPPAPPSGGNVANIGNHLVHLVGPVAPPGGNVANIENHEGNVAATEISAEEFDLGDGPAVAAAAAVGDGGTEGVVEAAENDGAVVVDAAAAQVVAKAAKPAEDGLPNEVSVSSKIFQMVKMSAGQRHE</sequence>
<accession>A0A0D9X3H3</accession>
<dbReference type="Gramene" id="LPERR08G00480.1">
    <property type="protein sequence ID" value="LPERR08G00480.1"/>
    <property type="gene ID" value="LPERR08G00480"/>
</dbReference>
<name>A0A0D9X3H3_9ORYZ</name>
<feature type="transmembrane region" description="Helical" evidence="1">
    <location>
        <begin position="172"/>
        <end position="195"/>
    </location>
</feature>
<organism evidence="2 3">
    <name type="scientific">Leersia perrieri</name>
    <dbReference type="NCBI Taxonomy" id="77586"/>
    <lineage>
        <taxon>Eukaryota</taxon>
        <taxon>Viridiplantae</taxon>
        <taxon>Streptophyta</taxon>
        <taxon>Embryophyta</taxon>
        <taxon>Tracheophyta</taxon>
        <taxon>Spermatophyta</taxon>
        <taxon>Magnoliopsida</taxon>
        <taxon>Liliopsida</taxon>
        <taxon>Poales</taxon>
        <taxon>Poaceae</taxon>
        <taxon>BOP clade</taxon>
        <taxon>Oryzoideae</taxon>
        <taxon>Oryzeae</taxon>
        <taxon>Oryzinae</taxon>
        <taxon>Leersia</taxon>
    </lineage>
</organism>
<evidence type="ECO:0000256" key="1">
    <source>
        <dbReference type="SAM" id="Phobius"/>
    </source>
</evidence>
<reference evidence="3" key="2">
    <citation type="submission" date="2013-12" db="EMBL/GenBank/DDBJ databases">
        <authorList>
            <person name="Yu Y."/>
            <person name="Lee S."/>
            <person name="de Baynast K."/>
            <person name="Wissotski M."/>
            <person name="Liu L."/>
            <person name="Talag J."/>
            <person name="Goicoechea J."/>
            <person name="Angelova A."/>
            <person name="Jetty R."/>
            <person name="Kudrna D."/>
            <person name="Golser W."/>
            <person name="Rivera L."/>
            <person name="Zhang J."/>
            <person name="Wing R."/>
        </authorList>
    </citation>
    <scope>NUCLEOTIDE SEQUENCE</scope>
</reference>